<name>A0AAE3JDT4_9FIRM</name>
<dbReference type="Proteomes" id="UP001198200">
    <property type="component" value="Unassembled WGS sequence"/>
</dbReference>
<dbReference type="InterPro" id="IPR017587">
    <property type="entry name" value="YqeC"/>
</dbReference>
<evidence type="ECO:0000313" key="2">
    <source>
        <dbReference type="Proteomes" id="UP001198200"/>
    </source>
</evidence>
<proteinExistence type="predicted"/>
<organism evidence="1 2">
    <name type="scientific">Anthropogastromicrobium aceti</name>
    <dbReference type="NCBI Taxonomy" id="2981768"/>
    <lineage>
        <taxon>Bacteria</taxon>
        <taxon>Bacillati</taxon>
        <taxon>Bacillota</taxon>
        <taxon>Clostridia</taxon>
        <taxon>Lachnospirales</taxon>
        <taxon>Lachnospiraceae</taxon>
        <taxon>Anthropogastromicrobium</taxon>
    </lineage>
</organism>
<protein>
    <submittedName>
        <fullName evidence="1">Selenium-dependent hydroxylase accessory protein YqeC</fullName>
    </submittedName>
</protein>
<gene>
    <name evidence="1" type="primary">yqeC</name>
    <name evidence="1" type="ORF">LKD48_15305</name>
</gene>
<dbReference type="AlphaFoldDB" id="A0AAE3JDT4"/>
<comment type="caution">
    <text evidence="1">The sequence shown here is derived from an EMBL/GenBank/DDBJ whole genome shotgun (WGS) entry which is preliminary data.</text>
</comment>
<dbReference type="EMBL" id="JAJEQN010000060">
    <property type="protein sequence ID" value="MCC2222968.1"/>
    <property type="molecule type" value="Genomic_DNA"/>
</dbReference>
<reference evidence="1 2" key="1">
    <citation type="submission" date="2021-10" db="EMBL/GenBank/DDBJ databases">
        <title>Anaerobic single-cell dispensing facilitates the cultivation of human gut bacteria.</title>
        <authorList>
            <person name="Afrizal A."/>
        </authorList>
    </citation>
    <scope>NUCLEOTIDE SEQUENCE [LARGE SCALE GENOMIC DNA]</scope>
    <source>
        <strain evidence="1 2">CLA-AA-H224</strain>
    </source>
</reference>
<dbReference type="RefSeq" id="WP_308732499.1">
    <property type="nucleotide sequence ID" value="NZ_JAJEQN010000060.1"/>
</dbReference>
<keyword evidence="2" id="KW-1185">Reference proteome</keyword>
<dbReference type="Pfam" id="PF19842">
    <property type="entry name" value="YqeC"/>
    <property type="match status" value="1"/>
</dbReference>
<sequence>MISKFYQYCQLNAMQEKIQEVSIKTAFTFLAEGKHIVSFVGAGGKSSLIDAIAKWSSNQGKKVLVTTTTHIFRPQDEFLAMNEKQLQEIWAAGHWAVIGATEKKDPQKLKMPEIDWMRQAMELSDLVLIEADGSKRLPCKVPADHEPVLLPESDIVVAVLGLSALGRSLKECCFRLEKAKKLLSADENHLLTEKDMAAILLSDQGLRKDVGDRRYMAVLNQCDDRIVRESAEQIGEMLINSTRQNSETIEKIVFAKLQ</sequence>
<evidence type="ECO:0000313" key="1">
    <source>
        <dbReference type="EMBL" id="MCC2222968.1"/>
    </source>
</evidence>
<dbReference type="NCBIfam" id="TIGR03172">
    <property type="entry name" value="selenium cofactor biosynthesis protein YqeC"/>
    <property type="match status" value="1"/>
</dbReference>
<accession>A0AAE3JDT4</accession>